<reference evidence="2 3" key="1">
    <citation type="submission" date="2014-07" db="EMBL/GenBank/DDBJ databases">
        <authorList>
            <person name="McCorrison J."/>
            <person name="Sanka R."/>
            <person name="Torralba M."/>
            <person name="Gillis M."/>
            <person name="Haft D.H."/>
            <person name="Methe B."/>
            <person name="Sutton G."/>
            <person name="Nelson K.E."/>
        </authorList>
    </citation>
    <scope>NUCLEOTIDE SEQUENCE [LARGE SCALE GENOMIC DNA]</scope>
    <source>
        <strain evidence="2 3">DNF00853</strain>
    </source>
</reference>
<proteinExistence type="predicted"/>
<dbReference type="Proteomes" id="UP000029556">
    <property type="component" value="Unassembled WGS sequence"/>
</dbReference>
<keyword evidence="1" id="KW-0732">Signal</keyword>
<name>A0A095ZLA9_9BACT</name>
<dbReference type="EMBL" id="JRNN01000055">
    <property type="protein sequence ID" value="KGF35181.1"/>
    <property type="molecule type" value="Genomic_DNA"/>
</dbReference>
<evidence type="ECO:0008006" key="4">
    <source>
        <dbReference type="Google" id="ProtNLM"/>
    </source>
</evidence>
<feature type="signal peptide" evidence="1">
    <location>
        <begin position="1"/>
        <end position="22"/>
    </location>
</feature>
<sequence length="544" mass="60069">MNKILRISVFMLLTLVSSLTFAKVIFDAKTDIKEEKSIAKDGVVVSIDQGVLNNSKEYRIYKGATMQISANRNISTVVFNCTKAGKTSSGSGNFTTTDGEYSFEGKMGIWKGNTKNISLKAQTGQVRATSITVYFEGESTDIPSTSGNAIYKKTTKIESGKNYLIIANVDGALKAAKPLPASFAYGYLKVNDVTEDNHAVTENRENAFTIEASGAGYTIKASDGRYLYQDEKHNSFQIGAKPTDGQIWTITENIDGTFKITNTTFNKYIQFSTQYNSYGSYKDEQGIMPMLYVEDKSSEPTPPTPNPLETKSLTEFIQLKNNTQANLKFTDAKVVYVDGKNIYLREGNQAIMLFNTNLSLSLNSTISGEVALMNSLFYGIYEAKDIEGMTNADKLTITPASDQTLDPINVEVTELAESKHIAHLVSIKDVKIVSEVSGNYTNFYAITETGDKIQLHTNSKSSRKNLYEDKANDGKQHQIIALFNNIFKGAPQIDPVQIDNTTGINTMNVQPLESNPPMYNLAGQRVSKSYKGVVIQNGKKFINR</sequence>
<evidence type="ECO:0000313" key="2">
    <source>
        <dbReference type="EMBL" id="KGF35181.1"/>
    </source>
</evidence>
<comment type="caution">
    <text evidence="2">The sequence shown here is derived from an EMBL/GenBank/DDBJ whole genome shotgun (WGS) entry which is preliminary data.</text>
</comment>
<evidence type="ECO:0000313" key="3">
    <source>
        <dbReference type="Proteomes" id="UP000029556"/>
    </source>
</evidence>
<dbReference type="RefSeq" id="WP_156099912.1">
    <property type="nucleotide sequence ID" value="NZ_JRNN01000055.1"/>
</dbReference>
<evidence type="ECO:0000256" key="1">
    <source>
        <dbReference type="SAM" id="SignalP"/>
    </source>
</evidence>
<accession>A0A095ZLA9</accession>
<organism evidence="2 3">
    <name type="scientific">Hoylesella buccalis DNF00853</name>
    <dbReference type="NCBI Taxonomy" id="1401074"/>
    <lineage>
        <taxon>Bacteria</taxon>
        <taxon>Pseudomonadati</taxon>
        <taxon>Bacteroidota</taxon>
        <taxon>Bacteroidia</taxon>
        <taxon>Bacteroidales</taxon>
        <taxon>Prevotellaceae</taxon>
        <taxon>Hoylesella</taxon>
    </lineage>
</organism>
<feature type="chain" id="PRO_5001914481" description="Lipocalin-like domain-containing protein" evidence="1">
    <location>
        <begin position="23"/>
        <end position="544"/>
    </location>
</feature>
<gene>
    <name evidence="2" type="ORF">HMPREF2137_05350</name>
</gene>
<dbReference type="AlphaFoldDB" id="A0A095ZLA9"/>
<dbReference type="OrthoDB" id="1072397at2"/>
<protein>
    <recommendedName>
        <fullName evidence="4">Lipocalin-like domain-containing protein</fullName>
    </recommendedName>
</protein>